<protein>
    <submittedName>
        <fullName evidence="1">Uncharacterized protein</fullName>
    </submittedName>
</protein>
<dbReference type="Proteomes" id="UP001159405">
    <property type="component" value="Unassembled WGS sequence"/>
</dbReference>
<sequence>MSNPFDEDAYREDVPLMTLATGVVMPEEISEQLIDAPSGYWVFCKRKQKNDGLLPTSDGLLLHIQCANHQAMIRKPCLQAFQQLPQPVGNGWEKGDDGYLKPPLITRDAAPKGLAEVNELSCTKACACMAYDCENPNTGFDELECPSDGEE</sequence>
<organism evidence="1 2">
    <name type="scientific">Porites lobata</name>
    <dbReference type="NCBI Taxonomy" id="104759"/>
    <lineage>
        <taxon>Eukaryota</taxon>
        <taxon>Metazoa</taxon>
        <taxon>Cnidaria</taxon>
        <taxon>Anthozoa</taxon>
        <taxon>Hexacorallia</taxon>
        <taxon>Scleractinia</taxon>
        <taxon>Fungiina</taxon>
        <taxon>Poritidae</taxon>
        <taxon>Porites</taxon>
    </lineage>
</organism>
<accession>A0ABN8P077</accession>
<evidence type="ECO:0000313" key="2">
    <source>
        <dbReference type="Proteomes" id="UP001159405"/>
    </source>
</evidence>
<gene>
    <name evidence="1" type="ORF">PLOB_00030382</name>
</gene>
<reference evidence="1 2" key="1">
    <citation type="submission" date="2022-05" db="EMBL/GenBank/DDBJ databases">
        <authorList>
            <consortium name="Genoscope - CEA"/>
            <person name="William W."/>
        </authorList>
    </citation>
    <scope>NUCLEOTIDE SEQUENCE [LARGE SCALE GENOMIC DNA]</scope>
</reference>
<evidence type="ECO:0000313" key="1">
    <source>
        <dbReference type="EMBL" id="CAH3124022.1"/>
    </source>
</evidence>
<comment type="caution">
    <text evidence="1">The sequence shown here is derived from an EMBL/GenBank/DDBJ whole genome shotgun (WGS) entry which is preliminary data.</text>
</comment>
<keyword evidence="2" id="KW-1185">Reference proteome</keyword>
<dbReference type="EMBL" id="CALNXK010000039">
    <property type="protein sequence ID" value="CAH3124022.1"/>
    <property type="molecule type" value="Genomic_DNA"/>
</dbReference>
<proteinExistence type="predicted"/>
<name>A0ABN8P077_9CNID</name>